<organism evidence="2 3">
    <name type="scientific">Ogataea philodendri</name>
    <dbReference type="NCBI Taxonomy" id="1378263"/>
    <lineage>
        <taxon>Eukaryota</taxon>
        <taxon>Fungi</taxon>
        <taxon>Dikarya</taxon>
        <taxon>Ascomycota</taxon>
        <taxon>Saccharomycotina</taxon>
        <taxon>Pichiomycetes</taxon>
        <taxon>Pichiales</taxon>
        <taxon>Pichiaceae</taxon>
        <taxon>Ogataea</taxon>
    </lineage>
</organism>
<name>A0A9P8PGG6_9ASCO</name>
<dbReference type="AlphaFoldDB" id="A0A9P8PGG6"/>
<proteinExistence type="predicted"/>
<sequence>MDQKINALTTSTVSWNKEPPCWVDLGCSLVSLTGADLEKLVTKKASESEDGRISMVSSLKSKIDHASKPTSRKISDHSQYA</sequence>
<dbReference type="Proteomes" id="UP000769157">
    <property type="component" value="Unassembled WGS sequence"/>
</dbReference>
<gene>
    <name evidence="2" type="ORF">OGAPHI_000019</name>
</gene>
<evidence type="ECO:0000313" key="2">
    <source>
        <dbReference type="EMBL" id="KAH3671833.1"/>
    </source>
</evidence>
<keyword evidence="3" id="KW-1185">Reference proteome</keyword>
<dbReference type="EMBL" id="JAEUBE010000042">
    <property type="protein sequence ID" value="KAH3671833.1"/>
    <property type="molecule type" value="Genomic_DNA"/>
</dbReference>
<comment type="caution">
    <text evidence="2">The sequence shown here is derived from an EMBL/GenBank/DDBJ whole genome shotgun (WGS) entry which is preliminary data.</text>
</comment>
<reference evidence="2" key="2">
    <citation type="submission" date="2021-01" db="EMBL/GenBank/DDBJ databases">
        <authorList>
            <person name="Schikora-Tamarit M.A."/>
        </authorList>
    </citation>
    <scope>NUCLEOTIDE SEQUENCE</scope>
    <source>
        <strain evidence="2">CBS6075</strain>
    </source>
</reference>
<evidence type="ECO:0000313" key="3">
    <source>
        <dbReference type="Proteomes" id="UP000769157"/>
    </source>
</evidence>
<evidence type="ECO:0000256" key="1">
    <source>
        <dbReference type="SAM" id="MobiDB-lite"/>
    </source>
</evidence>
<dbReference type="RefSeq" id="XP_046064948.1">
    <property type="nucleotide sequence ID" value="XM_046202930.1"/>
</dbReference>
<protein>
    <submittedName>
        <fullName evidence="2">Uncharacterized protein</fullName>
    </submittedName>
</protein>
<dbReference type="GeneID" id="70231987"/>
<feature type="region of interest" description="Disordered" evidence="1">
    <location>
        <begin position="58"/>
        <end position="81"/>
    </location>
</feature>
<accession>A0A9P8PGG6</accession>
<reference evidence="2" key="1">
    <citation type="journal article" date="2021" name="Open Biol.">
        <title>Shared evolutionary footprints suggest mitochondrial oxidative damage underlies multiple complex I losses in fungi.</title>
        <authorList>
            <person name="Schikora-Tamarit M.A."/>
            <person name="Marcet-Houben M."/>
            <person name="Nosek J."/>
            <person name="Gabaldon T."/>
        </authorList>
    </citation>
    <scope>NUCLEOTIDE SEQUENCE</scope>
    <source>
        <strain evidence="2">CBS6075</strain>
    </source>
</reference>